<evidence type="ECO:0000256" key="1">
    <source>
        <dbReference type="ARBA" id="ARBA00001947"/>
    </source>
</evidence>
<dbReference type="EC" id="1.1.1.301" evidence="5"/>
<dbReference type="Gene3D" id="3.90.180.10">
    <property type="entry name" value="Medium-chain alcohol dehydrogenases, catalytic domain"/>
    <property type="match status" value="2"/>
</dbReference>
<dbReference type="InterPro" id="IPR013149">
    <property type="entry name" value="ADH-like_C"/>
</dbReference>
<dbReference type="GO" id="GO:0046872">
    <property type="term" value="F:metal ion binding"/>
    <property type="evidence" value="ECO:0007669"/>
    <property type="project" value="UniProtKB-KW"/>
</dbReference>
<dbReference type="SUPFAM" id="SSF50129">
    <property type="entry name" value="GroES-like"/>
    <property type="match status" value="1"/>
</dbReference>
<organism evidence="5 6">
    <name type="scientific">Symmachiella macrocystis</name>
    <dbReference type="NCBI Taxonomy" id="2527985"/>
    <lineage>
        <taxon>Bacteria</taxon>
        <taxon>Pseudomonadati</taxon>
        <taxon>Planctomycetota</taxon>
        <taxon>Planctomycetia</taxon>
        <taxon>Planctomycetales</taxon>
        <taxon>Planctomycetaceae</taxon>
        <taxon>Symmachiella</taxon>
    </lineage>
</organism>
<evidence type="ECO:0000256" key="3">
    <source>
        <dbReference type="ARBA" id="ARBA00022833"/>
    </source>
</evidence>
<dbReference type="InterPro" id="IPR011032">
    <property type="entry name" value="GroES-like_sf"/>
</dbReference>
<comment type="cofactor">
    <cofactor evidence="1">
        <name>Zn(2+)</name>
        <dbReference type="ChEBI" id="CHEBI:29105"/>
    </cofactor>
</comment>
<gene>
    <name evidence="5" type="ORF">CA54_56820</name>
</gene>
<keyword evidence="3" id="KW-0862">Zinc</keyword>
<evidence type="ECO:0000256" key="2">
    <source>
        <dbReference type="ARBA" id="ARBA00022723"/>
    </source>
</evidence>
<proteinExistence type="predicted"/>
<dbReference type="Pfam" id="PF00107">
    <property type="entry name" value="ADH_zinc_N"/>
    <property type="match status" value="1"/>
</dbReference>
<reference evidence="5 6" key="1">
    <citation type="submission" date="2019-02" db="EMBL/GenBank/DDBJ databases">
        <title>Deep-cultivation of Planctomycetes and their phenomic and genomic characterization uncovers novel biology.</title>
        <authorList>
            <person name="Wiegand S."/>
            <person name="Jogler M."/>
            <person name="Boedeker C."/>
            <person name="Pinto D."/>
            <person name="Vollmers J."/>
            <person name="Rivas-Marin E."/>
            <person name="Kohn T."/>
            <person name="Peeters S.H."/>
            <person name="Heuer A."/>
            <person name="Rast P."/>
            <person name="Oberbeckmann S."/>
            <person name="Bunk B."/>
            <person name="Jeske O."/>
            <person name="Meyerdierks A."/>
            <person name="Storesund J.E."/>
            <person name="Kallscheuer N."/>
            <person name="Luecker S."/>
            <person name="Lage O.M."/>
            <person name="Pohl T."/>
            <person name="Merkel B.J."/>
            <person name="Hornburger P."/>
            <person name="Mueller R.-W."/>
            <person name="Bruemmer F."/>
            <person name="Labrenz M."/>
            <person name="Spormann A.M."/>
            <person name="Op Den Camp H."/>
            <person name="Overmann J."/>
            <person name="Amann R."/>
            <person name="Jetten M.S.M."/>
            <person name="Mascher T."/>
            <person name="Medema M.H."/>
            <person name="Devos D.P."/>
            <person name="Kaster A.-K."/>
            <person name="Ovreas L."/>
            <person name="Rohde M."/>
            <person name="Galperin M.Y."/>
            <person name="Jogler C."/>
        </authorList>
    </citation>
    <scope>NUCLEOTIDE SEQUENCE [LARGE SCALE GENOMIC DNA]</scope>
    <source>
        <strain evidence="5 6">CA54</strain>
    </source>
</reference>
<keyword evidence="5" id="KW-0560">Oxidoreductase</keyword>
<keyword evidence="2" id="KW-0479">Metal-binding</keyword>
<sequence length="331" mass="36657">MLAGHIVAHRQIELIDVPEPELNGPGPDGDPQIIFEPHYTCLCGSDLPFFDGDFNGEPTEFPQQVGHSLHEMIGRVADTNGEKFHKGEQVLTVPVYQVGFFERFCNSENRTIHVDDRPHVENALMAQPLGTVMYALSKLPSVMDLDVVVVGQGPIGQLFNATLRNLGAREIIGIDKLQSRLDTSPKMGATATICNATEDPVSAVQKILGGKLPDLVIEAVGHKDQTLNLCIDLTRKFGTILFFGVPPEQIHNVNMLKMWRNNLKLVTSVEPGFERDFPLAMRWIAEGRIDVSPIITHRYPLEKIQEAYEVFLNRTDGALKVMVEFPAAGGQ</sequence>
<dbReference type="RefSeq" id="WP_231963213.1">
    <property type="nucleotide sequence ID" value="NZ_SJPP01000003.1"/>
</dbReference>
<dbReference type="EMBL" id="SJPP01000003">
    <property type="protein sequence ID" value="TWU07277.1"/>
    <property type="molecule type" value="Genomic_DNA"/>
</dbReference>
<evidence type="ECO:0000259" key="4">
    <source>
        <dbReference type="Pfam" id="PF00107"/>
    </source>
</evidence>
<keyword evidence="6" id="KW-1185">Reference proteome</keyword>
<dbReference type="SUPFAM" id="SSF51735">
    <property type="entry name" value="NAD(P)-binding Rossmann-fold domains"/>
    <property type="match status" value="1"/>
</dbReference>
<dbReference type="PANTHER" id="PTHR42813:SF2">
    <property type="entry name" value="DEHYDROGENASE, ZINC-CONTAINING, PUTATIVE (AFU_ORTHOLOGUE AFUA_2G02810)-RELATED"/>
    <property type="match status" value="1"/>
</dbReference>
<comment type="caution">
    <text evidence="5">The sequence shown here is derived from an EMBL/GenBank/DDBJ whole genome shotgun (WGS) entry which is preliminary data.</text>
</comment>
<feature type="domain" description="Alcohol dehydrogenase-like C-terminal" evidence="4">
    <location>
        <begin position="154"/>
        <end position="286"/>
    </location>
</feature>
<name>A0A5C6B683_9PLAN</name>
<evidence type="ECO:0000313" key="6">
    <source>
        <dbReference type="Proteomes" id="UP000320735"/>
    </source>
</evidence>
<dbReference type="AlphaFoldDB" id="A0A5C6B683"/>
<dbReference type="GO" id="GO:0016491">
    <property type="term" value="F:oxidoreductase activity"/>
    <property type="evidence" value="ECO:0007669"/>
    <property type="project" value="UniProtKB-KW"/>
</dbReference>
<dbReference type="Gene3D" id="3.40.50.720">
    <property type="entry name" value="NAD(P)-binding Rossmann-like Domain"/>
    <property type="match status" value="1"/>
</dbReference>
<dbReference type="PANTHER" id="PTHR42813">
    <property type="entry name" value="ZINC-TYPE ALCOHOL DEHYDROGENASE-LIKE"/>
    <property type="match status" value="1"/>
</dbReference>
<dbReference type="InterPro" id="IPR036291">
    <property type="entry name" value="NAD(P)-bd_dom_sf"/>
</dbReference>
<evidence type="ECO:0000313" key="5">
    <source>
        <dbReference type="EMBL" id="TWU07277.1"/>
    </source>
</evidence>
<dbReference type="Proteomes" id="UP000320735">
    <property type="component" value="Unassembled WGS sequence"/>
</dbReference>
<protein>
    <submittedName>
        <fullName evidence="5">D-arabitol-phosphate dehydrogenase</fullName>
        <ecNumber evidence="5">1.1.1.301</ecNumber>
    </submittedName>
</protein>
<accession>A0A5C6B683</accession>